<comment type="caution">
    <text evidence="2">The sequence shown here is derived from an EMBL/GenBank/DDBJ whole genome shotgun (WGS) entry which is preliminary data.</text>
</comment>
<proteinExistence type="predicted"/>
<evidence type="ECO:0000313" key="3">
    <source>
        <dbReference type="Proteomes" id="UP000499080"/>
    </source>
</evidence>
<gene>
    <name evidence="2" type="ORF">AVEN_165267_1</name>
</gene>
<organism evidence="2 3">
    <name type="scientific">Araneus ventricosus</name>
    <name type="common">Orbweaver spider</name>
    <name type="synonym">Epeira ventricosa</name>
    <dbReference type="NCBI Taxonomy" id="182803"/>
    <lineage>
        <taxon>Eukaryota</taxon>
        <taxon>Metazoa</taxon>
        <taxon>Ecdysozoa</taxon>
        <taxon>Arthropoda</taxon>
        <taxon>Chelicerata</taxon>
        <taxon>Arachnida</taxon>
        <taxon>Araneae</taxon>
        <taxon>Araneomorphae</taxon>
        <taxon>Entelegynae</taxon>
        <taxon>Araneoidea</taxon>
        <taxon>Araneidae</taxon>
        <taxon>Araneus</taxon>
    </lineage>
</organism>
<feature type="region of interest" description="Disordered" evidence="1">
    <location>
        <begin position="99"/>
        <end position="119"/>
    </location>
</feature>
<reference evidence="2 3" key="1">
    <citation type="journal article" date="2019" name="Sci. Rep.">
        <title>Orb-weaving spider Araneus ventricosus genome elucidates the spidroin gene catalogue.</title>
        <authorList>
            <person name="Kono N."/>
            <person name="Nakamura H."/>
            <person name="Ohtoshi R."/>
            <person name="Moran D.A.P."/>
            <person name="Shinohara A."/>
            <person name="Yoshida Y."/>
            <person name="Fujiwara M."/>
            <person name="Mori M."/>
            <person name="Tomita M."/>
            <person name="Arakawa K."/>
        </authorList>
    </citation>
    <scope>NUCLEOTIDE SEQUENCE [LARGE SCALE GENOMIC DNA]</scope>
</reference>
<dbReference type="EMBL" id="BGPR01000031">
    <property type="protein sequence ID" value="GBL83032.1"/>
    <property type="molecule type" value="Genomic_DNA"/>
</dbReference>
<protein>
    <submittedName>
        <fullName evidence="2">Uncharacterized protein</fullName>
    </submittedName>
</protein>
<name>A0A4Y2ASR7_ARAVE</name>
<sequence>MDVLAKSAQSFIWFTPLLIFLTRWRYSFCFFSHLVWDDVKEKNRFDSEQAYTRVTSQRKEENDHEFSPIEAQHFSYSAQSSTDFCRGCLVVRPQLRDLRVPDSKPDSTEDTSCVGPVAR</sequence>
<dbReference type="Proteomes" id="UP000499080">
    <property type="component" value="Unassembled WGS sequence"/>
</dbReference>
<dbReference type="AlphaFoldDB" id="A0A4Y2ASR7"/>
<keyword evidence="3" id="KW-1185">Reference proteome</keyword>
<accession>A0A4Y2ASR7</accession>
<evidence type="ECO:0000256" key="1">
    <source>
        <dbReference type="SAM" id="MobiDB-lite"/>
    </source>
</evidence>
<evidence type="ECO:0000313" key="2">
    <source>
        <dbReference type="EMBL" id="GBL83032.1"/>
    </source>
</evidence>